<protein>
    <recommendedName>
        <fullName evidence="3">Phasin domain-containing protein</fullName>
    </recommendedName>
</protein>
<sequence length="139" mass="15305">MLPFYTALKLNEAALDLFATGLRSAELMLASDAVIRSRGRMMGAAARAPLDGDYRELSRMVPEKVAAFGKAGDVLAAEWQVWQKEVAVLAATTEPTVDTFMRWTDAMTRLWAAPGAAMRPIHKTATANARRLGKRRRRG</sequence>
<accession>A0A2P7QYR4</accession>
<name>A0A2P7QYR4_9SPHN</name>
<gene>
    <name evidence="1" type="ORF">C7I55_01480</name>
</gene>
<dbReference type="Proteomes" id="UP000241167">
    <property type="component" value="Unassembled WGS sequence"/>
</dbReference>
<evidence type="ECO:0008006" key="3">
    <source>
        <dbReference type="Google" id="ProtNLM"/>
    </source>
</evidence>
<keyword evidence="2" id="KW-1185">Reference proteome</keyword>
<comment type="caution">
    <text evidence="1">The sequence shown here is derived from an EMBL/GenBank/DDBJ whole genome shotgun (WGS) entry which is preliminary data.</text>
</comment>
<dbReference type="EMBL" id="PXYI01000001">
    <property type="protein sequence ID" value="PSJ43089.1"/>
    <property type="molecule type" value="Genomic_DNA"/>
</dbReference>
<evidence type="ECO:0000313" key="2">
    <source>
        <dbReference type="Proteomes" id="UP000241167"/>
    </source>
</evidence>
<proteinExistence type="predicted"/>
<dbReference type="AlphaFoldDB" id="A0A2P7QYR4"/>
<evidence type="ECO:0000313" key="1">
    <source>
        <dbReference type="EMBL" id="PSJ43089.1"/>
    </source>
</evidence>
<dbReference type="RefSeq" id="WP_106511110.1">
    <property type="nucleotide sequence ID" value="NZ_PXYI01000001.1"/>
</dbReference>
<reference evidence="1 2" key="1">
    <citation type="submission" date="2018-03" db="EMBL/GenBank/DDBJ databases">
        <title>The draft genome of Sphingosinicella sp. GL-C-18.</title>
        <authorList>
            <person name="Liu L."/>
            <person name="Li L."/>
            <person name="Liang L."/>
            <person name="Zhang X."/>
            <person name="Wang T."/>
        </authorList>
    </citation>
    <scope>NUCLEOTIDE SEQUENCE [LARGE SCALE GENOMIC DNA]</scope>
    <source>
        <strain evidence="1 2">GL-C-18</strain>
    </source>
</reference>
<dbReference type="OrthoDB" id="7190810at2"/>
<organism evidence="1 2">
    <name type="scientific">Allosphingosinicella deserti</name>
    <dbReference type="NCBI Taxonomy" id="2116704"/>
    <lineage>
        <taxon>Bacteria</taxon>
        <taxon>Pseudomonadati</taxon>
        <taxon>Pseudomonadota</taxon>
        <taxon>Alphaproteobacteria</taxon>
        <taxon>Sphingomonadales</taxon>
        <taxon>Sphingomonadaceae</taxon>
        <taxon>Allosphingosinicella</taxon>
    </lineage>
</organism>